<keyword evidence="8" id="KW-1133">Transmembrane helix</keyword>
<gene>
    <name evidence="9" type="ORF">EV191_1011380</name>
</gene>
<dbReference type="Gene3D" id="3.30.200.20">
    <property type="entry name" value="Phosphorylase Kinase, domain 1"/>
    <property type="match status" value="1"/>
</dbReference>
<dbReference type="GO" id="GO:0004674">
    <property type="term" value="F:protein serine/threonine kinase activity"/>
    <property type="evidence" value="ECO:0007669"/>
    <property type="project" value="UniProtKB-KW"/>
</dbReference>
<dbReference type="AlphaFoldDB" id="A0A4R2RDE3"/>
<evidence type="ECO:0000256" key="4">
    <source>
        <dbReference type="ARBA" id="ARBA00022741"/>
    </source>
</evidence>
<evidence type="ECO:0000256" key="5">
    <source>
        <dbReference type="ARBA" id="ARBA00022777"/>
    </source>
</evidence>
<evidence type="ECO:0000256" key="1">
    <source>
        <dbReference type="ARBA" id="ARBA00012513"/>
    </source>
</evidence>
<feature type="transmembrane region" description="Helical" evidence="8">
    <location>
        <begin position="339"/>
        <end position="359"/>
    </location>
</feature>
<dbReference type="EMBL" id="SLXQ01000001">
    <property type="protein sequence ID" value="TCP57425.1"/>
    <property type="molecule type" value="Genomic_DNA"/>
</dbReference>
<keyword evidence="3" id="KW-0808">Transferase</keyword>
<evidence type="ECO:0000313" key="10">
    <source>
        <dbReference type="Proteomes" id="UP000294911"/>
    </source>
</evidence>
<dbReference type="Proteomes" id="UP000294911">
    <property type="component" value="Unassembled WGS sequence"/>
</dbReference>
<evidence type="ECO:0000256" key="3">
    <source>
        <dbReference type="ARBA" id="ARBA00022679"/>
    </source>
</evidence>
<feature type="region of interest" description="Disordered" evidence="7">
    <location>
        <begin position="1"/>
        <end position="32"/>
    </location>
</feature>
<protein>
    <recommendedName>
        <fullName evidence="1">non-specific serine/threonine protein kinase</fullName>
        <ecNumber evidence="1">2.7.11.1</ecNumber>
    </recommendedName>
</protein>
<sequence>MSAVDRERTEFSGDIDPGQALPPTNGSGVRARAGSLLPGGVVGDGRYRLLAQFGVDARGGAQLWRARDGQLRRDVALTVLVGNAADSEAAKQARRTLERAAHAARFTHPGTAKVIDVLSLGNGISASEGVLGIVVADWTQGTDLVDLIGHRALAPDMASKLLQPLASAVEQAHHSGIVLGVDHPQRLRVTPDGKLRLAFPGPLPDSTLRADVKGLGAVLYLLLTGRWPLPGGPQALPPAPTGPNGSIAAPKTLEPAVPADLSAVAVRSLEDDSVNGIRTGAAILRVLEQAAANADRDELRQRIAASGESAEPEPGTQDENGVVWTTRKPVKDRARRRKLAVGVTILTVLTVGVLAWLGMQVISFFSDGGSSSSAPPPSAASTAQNEQNENTQQPKPAQGPAKPVKPESVAVFNVSGSPDGVSAVDRTIDGDPGTTWSTDAYYQPFPALKPGIGVVANFSSEVNLAQVNVDSPSEGTEVEIRAADSPEAPLESTQVVGTATLSGGLTEIKLDKPTKSRHFIVWITKLAGTDPENQSELGELKYLPAG</sequence>
<proteinExistence type="predicted"/>
<keyword evidence="8" id="KW-0812">Transmembrane</keyword>
<keyword evidence="8" id="KW-0472">Membrane</keyword>
<evidence type="ECO:0000256" key="8">
    <source>
        <dbReference type="SAM" id="Phobius"/>
    </source>
</evidence>
<reference evidence="9 10" key="1">
    <citation type="submission" date="2019-03" db="EMBL/GenBank/DDBJ databases">
        <title>Genomic Encyclopedia of Type Strains, Phase IV (KMG-IV): sequencing the most valuable type-strain genomes for metagenomic binning, comparative biology and taxonomic classification.</title>
        <authorList>
            <person name="Goeker M."/>
        </authorList>
    </citation>
    <scope>NUCLEOTIDE SEQUENCE [LARGE SCALE GENOMIC DNA]</scope>
    <source>
        <strain evidence="9 10">DSM 45765</strain>
    </source>
</reference>
<dbReference type="PANTHER" id="PTHR43289">
    <property type="entry name" value="MITOGEN-ACTIVATED PROTEIN KINASE KINASE KINASE 20-RELATED"/>
    <property type="match status" value="1"/>
</dbReference>
<feature type="region of interest" description="Disordered" evidence="7">
    <location>
        <begin position="367"/>
        <end position="405"/>
    </location>
</feature>
<comment type="caution">
    <text evidence="9">The sequence shown here is derived from an EMBL/GenBank/DDBJ whole genome shotgun (WGS) entry which is preliminary data.</text>
</comment>
<dbReference type="PANTHER" id="PTHR43289:SF6">
    <property type="entry name" value="SERINE_THREONINE-PROTEIN KINASE NEKL-3"/>
    <property type="match status" value="1"/>
</dbReference>
<accession>A0A4R2RDE3</accession>
<feature type="compositionally biased region" description="Low complexity" evidence="7">
    <location>
        <begin position="379"/>
        <end position="402"/>
    </location>
</feature>
<evidence type="ECO:0000256" key="2">
    <source>
        <dbReference type="ARBA" id="ARBA00022527"/>
    </source>
</evidence>
<dbReference type="InterPro" id="IPR011009">
    <property type="entry name" value="Kinase-like_dom_sf"/>
</dbReference>
<dbReference type="CDD" id="cd13973">
    <property type="entry name" value="PK_MviN-like"/>
    <property type="match status" value="1"/>
</dbReference>
<dbReference type="EC" id="2.7.11.1" evidence="1"/>
<feature type="region of interest" description="Disordered" evidence="7">
    <location>
        <begin position="305"/>
        <end position="333"/>
    </location>
</feature>
<name>A0A4R2RDE3_9PSEU</name>
<keyword evidence="5" id="KW-0418">Kinase</keyword>
<dbReference type="GO" id="GO:0005524">
    <property type="term" value="F:ATP binding"/>
    <property type="evidence" value="ECO:0007669"/>
    <property type="project" value="UniProtKB-KW"/>
</dbReference>
<evidence type="ECO:0000256" key="7">
    <source>
        <dbReference type="SAM" id="MobiDB-lite"/>
    </source>
</evidence>
<dbReference type="SUPFAM" id="SSF56112">
    <property type="entry name" value="Protein kinase-like (PK-like)"/>
    <property type="match status" value="1"/>
</dbReference>
<evidence type="ECO:0000256" key="6">
    <source>
        <dbReference type="ARBA" id="ARBA00022840"/>
    </source>
</evidence>
<keyword evidence="2" id="KW-0723">Serine/threonine-protein kinase</keyword>
<evidence type="ECO:0000313" key="9">
    <source>
        <dbReference type="EMBL" id="TCP57425.1"/>
    </source>
</evidence>
<keyword evidence="6" id="KW-0067">ATP-binding</keyword>
<feature type="compositionally biased region" description="Basic and acidic residues" evidence="7">
    <location>
        <begin position="1"/>
        <end position="11"/>
    </location>
</feature>
<organism evidence="9 10">
    <name type="scientific">Tamaricihabitans halophyticus</name>
    <dbReference type="NCBI Taxonomy" id="1262583"/>
    <lineage>
        <taxon>Bacteria</taxon>
        <taxon>Bacillati</taxon>
        <taxon>Actinomycetota</taxon>
        <taxon>Actinomycetes</taxon>
        <taxon>Pseudonocardiales</taxon>
        <taxon>Pseudonocardiaceae</taxon>
        <taxon>Tamaricihabitans</taxon>
    </lineage>
</organism>
<dbReference type="Gene3D" id="1.10.510.10">
    <property type="entry name" value="Transferase(Phosphotransferase) domain 1"/>
    <property type="match status" value="1"/>
</dbReference>
<dbReference type="RefSeq" id="WP_243658777.1">
    <property type="nucleotide sequence ID" value="NZ_SLXQ01000001.1"/>
</dbReference>
<keyword evidence="4" id="KW-0547">Nucleotide-binding</keyword>
<keyword evidence="10" id="KW-1185">Reference proteome</keyword>